<protein>
    <submittedName>
        <fullName evidence="1">2358_t:CDS:1</fullName>
    </submittedName>
</protein>
<reference evidence="1" key="1">
    <citation type="submission" date="2021-06" db="EMBL/GenBank/DDBJ databases">
        <authorList>
            <person name="Kallberg Y."/>
            <person name="Tangrot J."/>
            <person name="Rosling A."/>
        </authorList>
    </citation>
    <scope>NUCLEOTIDE SEQUENCE</scope>
    <source>
        <strain evidence="1">87-6 pot B 2015</strain>
    </source>
</reference>
<gene>
    <name evidence="1" type="ORF">FMOSSE_LOCUS7781</name>
</gene>
<evidence type="ECO:0000313" key="1">
    <source>
        <dbReference type="EMBL" id="CAG8577579.1"/>
    </source>
</evidence>
<evidence type="ECO:0000313" key="2">
    <source>
        <dbReference type="Proteomes" id="UP000789375"/>
    </source>
</evidence>
<dbReference type="AlphaFoldDB" id="A0A9N9BRW7"/>
<dbReference type="Proteomes" id="UP000789375">
    <property type="component" value="Unassembled WGS sequence"/>
</dbReference>
<proteinExistence type="predicted"/>
<organism evidence="1 2">
    <name type="scientific">Funneliformis mosseae</name>
    <name type="common">Endomycorrhizal fungus</name>
    <name type="synonym">Glomus mosseae</name>
    <dbReference type="NCBI Taxonomy" id="27381"/>
    <lineage>
        <taxon>Eukaryota</taxon>
        <taxon>Fungi</taxon>
        <taxon>Fungi incertae sedis</taxon>
        <taxon>Mucoromycota</taxon>
        <taxon>Glomeromycotina</taxon>
        <taxon>Glomeromycetes</taxon>
        <taxon>Glomerales</taxon>
        <taxon>Glomeraceae</taxon>
        <taxon>Funneliformis</taxon>
    </lineage>
</organism>
<keyword evidence="2" id="KW-1185">Reference proteome</keyword>
<sequence length="47" mass="4950">MKPKEEEGVRYAVCQVEVVVGKKCKKIYKVAIGDAVTGAADVVVGAI</sequence>
<accession>A0A9N9BRW7</accession>
<dbReference type="EMBL" id="CAJVPP010001886">
    <property type="protein sequence ID" value="CAG8577579.1"/>
    <property type="molecule type" value="Genomic_DNA"/>
</dbReference>
<name>A0A9N9BRW7_FUNMO</name>
<comment type="caution">
    <text evidence="1">The sequence shown here is derived from an EMBL/GenBank/DDBJ whole genome shotgun (WGS) entry which is preliminary data.</text>
</comment>